<dbReference type="PANTHER" id="PTHR37038:SF14">
    <property type="entry name" value="TRANSCRIPTIONAL ACTIVATOR"/>
    <property type="match status" value="1"/>
</dbReference>
<protein>
    <recommendedName>
        <fullName evidence="1">HTH cro/C1-type domain-containing protein</fullName>
    </recommendedName>
</protein>
<feature type="domain" description="HTH cro/C1-type" evidence="1">
    <location>
        <begin position="15"/>
        <end position="68"/>
    </location>
</feature>
<dbReference type="Proteomes" id="UP000030403">
    <property type="component" value="Unassembled WGS sequence"/>
</dbReference>
<dbReference type="AlphaFoldDB" id="A0A0A5I621"/>
<dbReference type="PROSITE" id="PS50943">
    <property type="entry name" value="HTH_CROC1"/>
    <property type="match status" value="1"/>
</dbReference>
<dbReference type="SMART" id="SM00530">
    <property type="entry name" value="HTH_XRE"/>
    <property type="match status" value="1"/>
</dbReference>
<dbReference type="STRING" id="1385511.GCA_000425225_00773"/>
<gene>
    <name evidence="2" type="ORF">N783_11255</name>
</gene>
<dbReference type="SUPFAM" id="SSF47413">
    <property type="entry name" value="lambda repressor-like DNA-binding domains"/>
    <property type="match status" value="1"/>
</dbReference>
<dbReference type="GO" id="GO:0003677">
    <property type="term" value="F:DNA binding"/>
    <property type="evidence" value="ECO:0007669"/>
    <property type="project" value="InterPro"/>
</dbReference>
<dbReference type="InterPro" id="IPR010982">
    <property type="entry name" value="Lambda_DNA-bd_dom_sf"/>
</dbReference>
<dbReference type="SUPFAM" id="SSF48452">
    <property type="entry name" value="TPR-like"/>
    <property type="match status" value="1"/>
</dbReference>
<reference evidence="2 3" key="1">
    <citation type="submission" date="2013-08" db="EMBL/GenBank/DDBJ databases">
        <authorList>
            <person name="Huang J."/>
            <person name="Wang G."/>
        </authorList>
    </citation>
    <scope>NUCLEOTIDE SEQUENCE [LARGE SCALE GENOMIC DNA]</scope>
    <source>
        <strain evidence="2 3">BH030004</strain>
    </source>
</reference>
<evidence type="ECO:0000313" key="2">
    <source>
        <dbReference type="EMBL" id="KGX91277.1"/>
    </source>
</evidence>
<dbReference type="PANTHER" id="PTHR37038">
    <property type="entry name" value="TRANSCRIPTIONAL REGULATOR-RELATED"/>
    <property type="match status" value="1"/>
</dbReference>
<dbReference type="InterPro" id="IPR001387">
    <property type="entry name" value="Cro/C1-type_HTH"/>
</dbReference>
<name>A0A0A5I621_9BACI</name>
<evidence type="ECO:0000259" key="1">
    <source>
        <dbReference type="PROSITE" id="PS50943"/>
    </source>
</evidence>
<dbReference type="Pfam" id="PF18768">
    <property type="entry name" value="RNPP_C"/>
    <property type="match status" value="1"/>
</dbReference>
<dbReference type="Gene3D" id="1.25.40.10">
    <property type="entry name" value="Tetratricopeptide repeat domain"/>
    <property type="match status" value="1"/>
</dbReference>
<dbReference type="Pfam" id="PF01381">
    <property type="entry name" value="HTH_3"/>
    <property type="match status" value="1"/>
</dbReference>
<evidence type="ECO:0000313" key="3">
    <source>
        <dbReference type="Proteomes" id="UP000030403"/>
    </source>
</evidence>
<dbReference type="InterPro" id="IPR011990">
    <property type="entry name" value="TPR-like_helical_dom_sf"/>
</dbReference>
<dbReference type="RefSeq" id="WP_027445368.1">
    <property type="nucleotide sequence ID" value="NZ_AULJ01000008.1"/>
</dbReference>
<accession>A0A0A5I621</accession>
<proteinExistence type="predicted"/>
<organism evidence="2 3">
    <name type="scientific">Pontibacillus marinus BH030004 = DSM 16465</name>
    <dbReference type="NCBI Taxonomy" id="1385511"/>
    <lineage>
        <taxon>Bacteria</taxon>
        <taxon>Bacillati</taxon>
        <taxon>Bacillota</taxon>
        <taxon>Bacilli</taxon>
        <taxon>Bacillales</taxon>
        <taxon>Bacillaceae</taxon>
        <taxon>Pontibacillus</taxon>
    </lineage>
</organism>
<dbReference type="InterPro" id="IPR041315">
    <property type="entry name" value="PlcR_TPR"/>
</dbReference>
<keyword evidence="3" id="KW-1185">Reference proteome</keyword>
<dbReference type="OrthoDB" id="1150409at2"/>
<dbReference type="CDD" id="cd00093">
    <property type="entry name" value="HTH_XRE"/>
    <property type="match status" value="1"/>
</dbReference>
<dbReference type="eggNOG" id="COG1396">
    <property type="taxonomic scope" value="Bacteria"/>
</dbReference>
<comment type="caution">
    <text evidence="2">The sequence shown here is derived from an EMBL/GenBank/DDBJ whole genome shotgun (WGS) entry which is preliminary data.</text>
</comment>
<dbReference type="EMBL" id="AVPF01000003">
    <property type="protein sequence ID" value="KGX91277.1"/>
    <property type="molecule type" value="Genomic_DNA"/>
</dbReference>
<dbReference type="InterPro" id="IPR053163">
    <property type="entry name" value="HTH-type_regulator_Rgg"/>
</dbReference>
<sequence>MKEFPYDKHRIGMVIKSLRQERGMTQKELCHDICTQSNYVRIEKGDTEPTLNILYLLVSRLGIKFETFLKMTRSESIEYAEDTIDEIVRLIRLQRHQEAYELIKKGKNNPAIKNTPEYLQVLMWHESTCLVRVNQSPEEGIALAKEALSLSPSPYHYTETEINILNSIACFYHDIGQVEEANQYFHQAEDAYERLTRPKDEKVLIRILINWAANNQIVDPKTSLKKYKQGIEICIKNNQMYCLGQLYMGAGDLYTLSKEKDLALDYNKKALHVFEIQNNPKFDYMMKAIQEQIDLLNKGIFSEQMNPNEERKRKFANKERK</sequence>